<evidence type="ECO:0000313" key="3">
    <source>
        <dbReference type="Proteomes" id="UP000505377"/>
    </source>
</evidence>
<evidence type="ECO:0000313" key="2">
    <source>
        <dbReference type="EMBL" id="QJY49519.1"/>
    </source>
</evidence>
<organism evidence="2 3">
    <name type="scientific">Pseudonocardia broussonetiae</name>
    <dbReference type="NCBI Taxonomy" id="2736640"/>
    <lineage>
        <taxon>Bacteria</taxon>
        <taxon>Bacillati</taxon>
        <taxon>Actinomycetota</taxon>
        <taxon>Actinomycetes</taxon>
        <taxon>Pseudonocardiales</taxon>
        <taxon>Pseudonocardiaceae</taxon>
        <taxon>Pseudonocardia</taxon>
    </lineage>
</organism>
<proteinExistence type="predicted"/>
<dbReference type="KEGG" id="pbro:HOP40_30280"/>
<keyword evidence="3" id="KW-1185">Reference proteome</keyword>
<name>A0A6M6JSX2_9PSEU</name>
<dbReference type="Proteomes" id="UP000505377">
    <property type="component" value="Chromosome"/>
</dbReference>
<dbReference type="RefSeq" id="WP_172165435.1">
    <property type="nucleotide sequence ID" value="NZ_CP053564.1"/>
</dbReference>
<protein>
    <submittedName>
        <fullName evidence="2">Uncharacterized protein</fullName>
    </submittedName>
</protein>
<dbReference type="EMBL" id="CP053564">
    <property type="protein sequence ID" value="QJY49519.1"/>
    <property type="molecule type" value="Genomic_DNA"/>
</dbReference>
<evidence type="ECO:0000256" key="1">
    <source>
        <dbReference type="SAM" id="MobiDB-lite"/>
    </source>
</evidence>
<gene>
    <name evidence="2" type="ORF">HOP40_30280</name>
</gene>
<sequence>MRRRVVVLAVCAVVVLLTAWYAGSRFAPVEPGPAPGSVRLGPDAGEAVDAYLARLPAELPAPGEQAYALVQFGRGLTGPQALAAVDGTQPVTAVLRVPLDRVQTALRFEPLGGTVDLARERARADAEAAAGRLTGRPGAVAAAEAAALADPACPCVAALVVRGDRAALEALDGRDGVRAVQAAPSDARPVELALAPLLPEQTDAADPLPDDGEVP</sequence>
<reference evidence="2 3" key="1">
    <citation type="submission" date="2020-05" db="EMBL/GenBank/DDBJ databases">
        <authorList>
            <person name="Mo P."/>
        </authorList>
    </citation>
    <scope>NUCLEOTIDE SEQUENCE [LARGE SCALE GENOMIC DNA]</scope>
    <source>
        <strain evidence="2 3">Gen01</strain>
    </source>
</reference>
<accession>A0A6M6JSX2</accession>
<feature type="region of interest" description="Disordered" evidence="1">
    <location>
        <begin position="196"/>
        <end position="215"/>
    </location>
</feature>
<dbReference type="AlphaFoldDB" id="A0A6M6JSX2"/>